<feature type="chain" id="PRO_5028881254" description="pectate lyase" evidence="13">
    <location>
        <begin position="18"/>
        <end position="1054"/>
    </location>
</feature>
<dbReference type="Pfam" id="PF00106">
    <property type="entry name" value="adh_short"/>
    <property type="match status" value="1"/>
</dbReference>
<comment type="catalytic activity">
    <reaction evidence="1">
        <text>Eliminative cleavage of (1-&gt;4)-alpha-D-galacturonan to give oligosaccharides with 4-deoxy-alpha-D-galact-4-enuronosyl groups at their non-reducing ends.</text>
        <dbReference type="EC" id="4.2.2.2"/>
    </reaction>
</comment>
<keyword evidence="6 12" id="KW-0964">Secreted</keyword>
<dbReference type="GO" id="GO:0071555">
    <property type="term" value="P:cell wall organization"/>
    <property type="evidence" value="ECO:0007669"/>
    <property type="project" value="UniProtKB-KW"/>
</dbReference>
<dbReference type="SMART" id="SM00656">
    <property type="entry name" value="Amb_all"/>
    <property type="match status" value="1"/>
</dbReference>
<dbReference type="PANTHER" id="PTHR38436">
    <property type="entry name" value="POLYKETIDE CYCLASE SNOAL-LIKE DOMAIN"/>
    <property type="match status" value="1"/>
</dbReference>
<evidence type="ECO:0000256" key="1">
    <source>
        <dbReference type="ARBA" id="ARBA00000695"/>
    </source>
</evidence>
<sequence>MKSSLITFALTCGSALAVPTANRNARSLVKRASLDDAATGFASLNGGTTGGSGGTTTTVSSFAALETAVSGDDSKVVIVSGTITETADQIKIGNNTSVIGEDSSAQLVNFGLLVKEASNVIIRNIGVSKVLADNGDAIGVQYSNNVWIDHVDVSSDTDHDKDYYDGLIDLTHAADFVTVSNSYIHDHWKASLVGHSDNNGDEDTGHLRVTQNNNYWSNINSRAPSIRFGTGHIYNSYFESVNDGINTRDGAQVLVESNVFVDSDKPLYSTDDGYAVANDNDFGDGSNEALAGTLTSVDYSYDLLGSSSVKDESLKTELIEIMSLSNAKQFKLTSNLTIQAPLSRQGHGPGLLIIRSAAKHDQLNIKETLDPEPLRKWAEESYVIAQLEVSEGHTTIKEELRQALDALENHERCSKKASYGIIVYSPSLVPDLTQGIDENEEITAVVSYGALPQVSKKPHVYHLAEGGTKSTGEAEIIYRYPEAKSTSFILPSHKDFLPSSAAIAHTRCLEFLKKQLDGPWFDLEEIWDEHTKFEFETRSVEKTMGTMVQEPYVNHIPTITGGIGREKLSHFYAHHFIFNNPSDTSLELISRTVGIDRVVDEFIFSFSHEKMIDWLIPGIPPTGKKLRIPFTAIVNIRGDRLYHEHISWDQLTVLFQLGLMPEYLPIPYSLPNGPTPQAGHKLEYRVPGAGKETADKIVDESSVPSNEMIGFAMGDVADAGFLRSFIKSQFCTKPRKAPAGTNLSGQVAIITGGSSGLGLHCARHFLSLKLSHLILAVRSLEKGEAVAKKLRSDYPASKIEVWHLEMSSYPSIQKFCSRAEKDLSRLDITILNAGLIQPSFDTCSTGHEEVIQVNYLSTFLLAILILPISKRKSSSGVPGRLTIVSSGTALWAKLPTQDRRPFLASFDNPIAHPYKPTERYFDSKALGHLFFSKMFSYINSNDVTVNLVEPGMCKGSDLHRFATGAVALFLETYKSITGRKSEDGAWMYVDAAVVKGKESHGCFCMDWEIHPFMNLVYLPKGQPIIEALWEETMAEFHFAGAREILETFKQKETA</sequence>
<evidence type="ECO:0000256" key="7">
    <source>
        <dbReference type="ARBA" id="ARBA00022723"/>
    </source>
</evidence>
<evidence type="ECO:0000256" key="3">
    <source>
        <dbReference type="ARBA" id="ARBA00004613"/>
    </source>
</evidence>
<dbReference type="FunFam" id="2.160.20.10:FF:000036">
    <property type="entry name" value="Pectate lyase A"/>
    <property type="match status" value="1"/>
</dbReference>
<dbReference type="KEGG" id="trg:TRUGW13939_06997"/>
<dbReference type="GO" id="GO:0030570">
    <property type="term" value="F:pectate lyase activity"/>
    <property type="evidence" value="ECO:0007669"/>
    <property type="project" value="UniProtKB-EC"/>
</dbReference>
<evidence type="ECO:0000256" key="11">
    <source>
        <dbReference type="ARBA" id="ARBA00023316"/>
    </source>
</evidence>
<evidence type="ECO:0000256" key="4">
    <source>
        <dbReference type="ARBA" id="ARBA00010980"/>
    </source>
</evidence>
<dbReference type="Proteomes" id="UP000509510">
    <property type="component" value="Chromosome IV"/>
</dbReference>
<organism evidence="15 16">
    <name type="scientific">Talaromyces rugulosus</name>
    <name type="common">Penicillium rugulosum</name>
    <dbReference type="NCBI Taxonomy" id="121627"/>
    <lineage>
        <taxon>Eukaryota</taxon>
        <taxon>Fungi</taxon>
        <taxon>Dikarya</taxon>
        <taxon>Ascomycota</taxon>
        <taxon>Pezizomycotina</taxon>
        <taxon>Eurotiomycetes</taxon>
        <taxon>Eurotiomycetidae</taxon>
        <taxon>Eurotiales</taxon>
        <taxon>Trichocomaceae</taxon>
        <taxon>Talaromyces</taxon>
        <taxon>Talaromyces sect. Islandici</taxon>
    </lineage>
</organism>
<keyword evidence="10 12" id="KW-0456">Lyase</keyword>
<dbReference type="SUPFAM" id="SSF51735">
    <property type="entry name" value="NAD(P)-binding Rossmann-fold domains"/>
    <property type="match status" value="1"/>
</dbReference>
<keyword evidence="12" id="KW-0624">Polysaccharide degradation</keyword>
<keyword evidence="12" id="KW-0119">Carbohydrate metabolism</keyword>
<dbReference type="InterPro" id="IPR009959">
    <property type="entry name" value="Cyclase_SnoaL-like"/>
</dbReference>
<feature type="signal peptide" evidence="13">
    <location>
        <begin position="1"/>
        <end position="17"/>
    </location>
</feature>
<dbReference type="SUPFAM" id="SSF51126">
    <property type="entry name" value="Pectin lyase-like"/>
    <property type="match status" value="1"/>
</dbReference>
<dbReference type="SUPFAM" id="SSF54427">
    <property type="entry name" value="NTF2-like"/>
    <property type="match status" value="1"/>
</dbReference>
<dbReference type="Pfam" id="PF00544">
    <property type="entry name" value="Pectate_lyase_4"/>
    <property type="match status" value="1"/>
</dbReference>
<comment type="cofactor">
    <cofactor evidence="2">
        <name>Ca(2+)</name>
        <dbReference type="ChEBI" id="CHEBI:29108"/>
    </cofactor>
</comment>
<dbReference type="InterPro" id="IPR002022">
    <property type="entry name" value="Pec_lyase"/>
</dbReference>
<comment type="subcellular location">
    <subcellularLocation>
        <location evidence="3 12">Secreted</location>
    </subcellularLocation>
</comment>
<name>A0A7H8R2B1_TALRU</name>
<dbReference type="GO" id="GO:0030638">
    <property type="term" value="P:polyketide metabolic process"/>
    <property type="evidence" value="ECO:0007669"/>
    <property type="project" value="InterPro"/>
</dbReference>
<dbReference type="RefSeq" id="XP_035346032.1">
    <property type="nucleotide sequence ID" value="XM_035490139.1"/>
</dbReference>
<dbReference type="Gene3D" id="2.160.20.10">
    <property type="entry name" value="Single-stranded right-handed beta-helix, Pectin lyase-like"/>
    <property type="match status" value="1"/>
</dbReference>
<evidence type="ECO:0000256" key="6">
    <source>
        <dbReference type="ARBA" id="ARBA00022525"/>
    </source>
</evidence>
<dbReference type="OrthoDB" id="1637350at2759"/>
<dbReference type="InterPro" id="IPR012334">
    <property type="entry name" value="Pectin_lyas_fold"/>
</dbReference>
<evidence type="ECO:0000313" key="15">
    <source>
        <dbReference type="EMBL" id="QKX59855.1"/>
    </source>
</evidence>
<evidence type="ECO:0000256" key="10">
    <source>
        <dbReference type="ARBA" id="ARBA00023239"/>
    </source>
</evidence>
<gene>
    <name evidence="15" type="ORF">TRUGW13939_06997</name>
</gene>
<evidence type="ECO:0000259" key="14">
    <source>
        <dbReference type="SMART" id="SM00656"/>
    </source>
</evidence>
<dbReference type="GO" id="GO:0005576">
    <property type="term" value="C:extracellular region"/>
    <property type="evidence" value="ECO:0007669"/>
    <property type="project" value="UniProtKB-SubCell"/>
</dbReference>
<dbReference type="PANTHER" id="PTHR38436:SF3">
    <property type="entry name" value="CARBOXYMETHYLENEBUTENOLIDASE-RELATED"/>
    <property type="match status" value="1"/>
</dbReference>
<accession>A0A7H8R2B1</accession>
<dbReference type="EMBL" id="CP055901">
    <property type="protein sequence ID" value="QKX59855.1"/>
    <property type="molecule type" value="Genomic_DNA"/>
</dbReference>
<dbReference type="Gene3D" id="3.10.450.50">
    <property type="match status" value="1"/>
</dbReference>
<dbReference type="Gene3D" id="3.40.50.720">
    <property type="entry name" value="NAD(P)-binding Rossmann-like Domain"/>
    <property type="match status" value="1"/>
</dbReference>
<evidence type="ECO:0000256" key="8">
    <source>
        <dbReference type="ARBA" id="ARBA00022729"/>
    </source>
</evidence>
<dbReference type="PRINTS" id="PR00081">
    <property type="entry name" value="GDHRDH"/>
</dbReference>
<keyword evidence="8 13" id="KW-0732">Signal</keyword>
<evidence type="ECO:0000256" key="12">
    <source>
        <dbReference type="RuleBase" id="RU361173"/>
    </source>
</evidence>
<evidence type="ECO:0000256" key="5">
    <source>
        <dbReference type="ARBA" id="ARBA00012272"/>
    </source>
</evidence>
<keyword evidence="7" id="KW-0479">Metal-binding</keyword>
<dbReference type="InterPro" id="IPR002347">
    <property type="entry name" value="SDR_fam"/>
</dbReference>
<evidence type="ECO:0000256" key="9">
    <source>
        <dbReference type="ARBA" id="ARBA00022837"/>
    </source>
</evidence>
<evidence type="ECO:0000313" key="16">
    <source>
        <dbReference type="Proteomes" id="UP000509510"/>
    </source>
</evidence>
<dbReference type="InterPro" id="IPR011050">
    <property type="entry name" value="Pectin_lyase_fold/virulence"/>
</dbReference>
<proteinExistence type="inferred from homology"/>
<protein>
    <recommendedName>
        <fullName evidence="5">pectate lyase</fullName>
        <ecNumber evidence="5">4.2.2.2</ecNumber>
    </recommendedName>
</protein>
<comment type="similarity">
    <text evidence="4 12">Belongs to the polysaccharide lyase 1 family.</text>
</comment>
<dbReference type="GO" id="GO:0046872">
    <property type="term" value="F:metal ion binding"/>
    <property type="evidence" value="ECO:0007669"/>
    <property type="project" value="UniProtKB-KW"/>
</dbReference>
<keyword evidence="9" id="KW-0106">Calcium</keyword>
<feature type="domain" description="Pectate lyase" evidence="14">
    <location>
        <begin position="52"/>
        <end position="266"/>
    </location>
</feature>
<dbReference type="InterPro" id="IPR032710">
    <property type="entry name" value="NTF2-like_dom_sf"/>
</dbReference>
<dbReference type="InterPro" id="IPR036291">
    <property type="entry name" value="NAD(P)-bd_dom_sf"/>
</dbReference>
<dbReference type="GO" id="GO:0000272">
    <property type="term" value="P:polysaccharide catabolic process"/>
    <property type="evidence" value="ECO:0007669"/>
    <property type="project" value="UniProtKB-KW"/>
</dbReference>
<reference evidence="16" key="1">
    <citation type="submission" date="2020-06" db="EMBL/GenBank/DDBJ databases">
        <title>A chromosome-scale genome assembly of Talaromyces rugulosus W13939.</title>
        <authorList>
            <person name="Wang B."/>
            <person name="Guo L."/>
            <person name="Ye K."/>
            <person name="Wang L."/>
        </authorList>
    </citation>
    <scope>NUCLEOTIDE SEQUENCE [LARGE SCALE GENOMIC DNA]</scope>
    <source>
        <strain evidence="16">W13939</strain>
    </source>
</reference>
<keyword evidence="16" id="KW-1185">Reference proteome</keyword>
<keyword evidence="11" id="KW-0961">Cell wall biogenesis/degradation</keyword>
<dbReference type="EC" id="4.2.2.2" evidence="5"/>
<dbReference type="GeneID" id="55994490"/>
<dbReference type="AlphaFoldDB" id="A0A7H8R2B1"/>
<evidence type="ECO:0000256" key="2">
    <source>
        <dbReference type="ARBA" id="ARBA00001913"/>
    </source>
</evidence>
<evidence type="ECO:0000256" key="13">
    <source>
        <dbReference type="SAM" id="SignalP"/>
    </source>
</evidence>